<gene>
    <name evidence="15" type="ORF">UBRO2_02752</name>
    <name evidence="14" type="ORF">UBRO_07151</name>
</gene>
<feature type="region of interest" description="Disordered" evidence="11">
    <location>
        <begin position="848"/>
        <end position="868"/>
    </location>
</feature>
<evidence type="ECO:0000256" key="12">
    <source>
        <dbReference type="SAM" id="SignalP"/>
    </source>
</evidence>
<dbReference type="InterPro" id="IPR044774">
    <property type="entry name" value="Suv3_DEXQc"/>
</dbReference>
<dbReference type="PANTHER" id="PTHR12131">
    <property type="entry name" value="ATP-DEPENDENT RNA AND DNA HELICASE"/>
    <property type="match status" value="1"/>
</dbReference>
<feature type="signal peptide" evidence="12">
    <location>
        <begin position="1"/>
        <end position="20"/>
    </location>
</feature>
<evidence type="ECO:0000256" key="11">
    <source>
        <dbReference type="SAM" id="MobiDB-lite"/>
    </source>
</evidence>
<dbReference type="GO" id="GO:0016787">
    <property type="term" value="F:hydrolase activity"/>
    <property type="evidence" value="ECO:0007669"/>
    <property type="project" value="UniProtKB-KW"/>
</dbReference>
<dbReference type="PANTHER" id="PTHR12131:SF1">
    <property type="entry name" value="ATP-DEPENDENT RNA HELICASE SUPV3L1, MITOCHONDRIAL-RELATED"/>
    <property type="match status" value="1"/>
</dbReference>
<dbReference type="Proteomes" id="UP000658997">
    <property type="component" value="Unassembled WGS sequence"/>
</dbReference>
<dbReference type="GO" id="GO:0045025">
    <property type="term" value="C:mitochondrial degradosome"/>
    <property type="evidence" value="ECO:0007669"/>
    <property type="project" value="TreeGrafter"/>
</dbReference>
<comment type="subcellular location">
    <subcellularLocation>
        <location evidence="1">Mitochondrion</location>
    </subcellularLocation>
</comment>
<dbReference type="EMBL" id="ULHB01000045">
    <property type="protein sequence ID" value="SYW79068.1"/>
    <property type="molecule type" value="Genomic_DNA"/>
</dbReference>
<keyword evidence="4" id="KW-0378">Hydrolase</keyword>
<dbReference type="SMART" id="SM00490">
    <property type="entry name" value="HELICc"/>
    <property type="match status" value="1"/>
</dbReference>
<evidence type="ECO:0000256" key="9">
    <source>
        <dbReference type="ARBA" id="ARBA00047984"/>
    </source>
</evidence>
<dbReference type="Gene3D" id="3.40.50.300">
    <property type="entry name" value="P-loop containing nucleotide triphosphate hydrolases"/>
    <property type="match status" value="2"/>
</dbReference>
<dbReference type="GO" id="GO:0000965">
    <property type="term" value="P:mitochondrial RNA 3'-end processing"/>
    <property type="evidence" value="ECO:0007669"/>
    <property type="project" value="TreeGrafter"/>
</dbReference>
<evidence type="ECO:0000259" key="13">
    <source>
        <dbReference type="PROSITE" id="PS51194"/>
    </source>
</evidence>
<dbReference type="InterPro" id="IPR050699">
    <property type="entry name" value="RNA-DNA_Helicase"/>
</dbReference>
<accession>A0A1K0HES5</accession>
<sequence length="868" mass="93933">MWRRSLAVASLSSAAAFTASTSSRRTVAVLAHPGCLLCTAISSSAYPSSSTAAFAARPFSSTPLTSRGKQGRGSAGKFNNSKGGKPDHFSKGKFQRFSKGPVKAADFSIPVPRTAQEVGRKLVEKLSALSQDPELPSQLVAYGIKGKPAQLLLQHHTQSQALTSGATARLERQNDAATAIRLFRAWSEDAKDAIPDLAVLLDSGKEAKNDVFGDLPDALSSFGIEGDECLGRFCVSGFLDWVDRGLSALLSINSSTLSAADQGQVSLARSQLNLLRNTMDLRRPYHQYTRGRTLIRNIHLHVGPTNSGKTHGALVALSKARTGIFAGPLRLLAHEVWDRFNSGTVSPGVPARACNLMTGEEQRTVDPLAGLVSCTVEMVSTMSTVDVGVVDEIQMIGDPQRGFAWTNVVLGLPAKELHLCGEASVIPLIENLAKACGDHLTVHRYERLTPLSVAEESLDDDLGKIEKGDCIVAFSRTAIFALKKDIEKRTGLRCAVAYGALPPETKAEQAKLFNEGKLDVMVASDAIGMGLNLGIKRIVFDTLTKWNGKEEITLSASQIKQIAGRAGRYGTQDKSTKKADLGGVVTTRHEHELEILRSALASPLLPITRAAIQPNSGTLSSLSAMLPGVGSSGGLRTLSQIFTDVALLSRIDSGNFFMSDFSQQLTISPLIESASSGLLTLEERETFSNSPANRRDERLIAFLCNIVRQFSRGGLVDFDTAAKDLAMLEVEDEVVTLMRQAIAAREQDAQPTKEGKEELPLIAYLNNISGALTQGSSAHPLINVTTLLMLESLHRCFTLYLWLSFRFPLAFCWRKEVNERKKKAEEAIDFVLQGIRFGRAKRLQALGRAPEGMKGSPTRFGADRSRFQ</sequence>
<dbReference type="InterPro" id="IPR022192">
    <property type="entry name" value="SUV3_C"/>
</dbReference>
<dbReference type="FunFam" id="3.40.50.300:FF:000269">
    <property type="entry name" value="ATP-dependent RNA helicase SUPV3L1, mitochondrial"/>
    <property type="match status" value="1"/>
</dbReference>
<dbReference type="PROSITE" id="PS51194">
    <property type="entry name" value="HELICASE_CTER"/>
    <property type="match status" value="1"/>
</dbReference>
<keyword evidence="12" id="KW-0732">Signal</keyword>
<dbReference type="InterPro" id="IPR027417">
    <property type="entry name" value="P-loop_NTPase"/>
</dbReference>
<dbReference type="InterPro" id="IPR001650">
    <property type="entry name" value="Helicase_C-like"/>
</dbReference>
<feature type="domain" description="Helicase C-terminal" evidence="13">
    <location>
        <begin position="457"/>
        <end position="613"/>
    </location>
</feature>
<proteinExistence type="predicted"/>
<dbReference type="SUPFAM" id="SSF52540">
    <property type="entry name" value="P-loop containing nucleoside triphosphate hydrolases"/>
    <property type="match status" value="1"/>
</dbReference>
<feature type="chain" id="PRO_5038218862" description="ATP-dependent RNA helicase SUV3, mitochondrial" evidence="12">
    <location>
        <begin position="21"/>
        <end position="868"/>
    </location>
</feature>
<dbReference type="AlphaFoldDB" id="A0A1K0HES5"/>
<reference evidence="16" key="1">
    <citation type="submission" date="2016-04" db="EMBL/GenBank/DDBJ databases">
        <authorList>
            <person name="Guldener U."/>
            <person name="Guldener U."/>
        </authorList>
    </citation>
    <scope>NUCLEOTIDE SEQUENCE [LARGE SCALE GENOMIC DNA]</scope>
    <source>
        <strain evidence="16">UB2112</strain>
    </source>
</reference>
<dbReference type="Pfam" id="PF00271">
    <property type="entry name" value="Helicase_C"/>
    <property type="match status" value="1"/>
</dbReference>
<dbReference type="FunFam" id="3.40.50.300:FF:001549">
    <property type="entry name" value="SUV3p ATP-dependent RNA helicase"/>
    <property type="match status" value="1"/>
</dbReference>
<evidence type="ECO:0000256" key="4">
    <source>
        <dbReference type="ARBA" id="ARBA00022801"/>
    </source>
</evidence>
<evidence type="ECO:0000256" key="3">
    <source>
        <dbReference type="ARBA" id="ARBA00022741"/>
    </source>
</evidence>
<dbReference type="InterPro" id="IPR055206">
    <property type="entry name" value="DEXQc_SUV3"/>
</dbReference>
<dbReference type="Gene3D" id="1.20.58.1080">
    <property type="match status" value="1"/>
</dbReference>
<dbReference type="GO" id="GO:0005524">
    <property type="term" value="F:ATP binding"/>
    <property type="evidence" value="ECO:0007669"/>
    <property type="project" value="UniProtKB-KW"/>
</dbReference>
<evidence type="ECO:0000256" key="10">
    <source>
        <dbReference type="ARBA" id="ARBA00071444"/>
    </source>
</evidence>
<keyword evidence="6" id="KW-0067">ATP-binding</keyword>
<dbReference type="CDD" id="cd17913">
    <property type="entry name" value="DEXQc_Suv3"/>
    <property type="match status" value="1"/>
</dbReference>
<dbReference type="Proteomes" id="UP000179920">
    <property type="component" value="Chromosome XIX"/>
</dbReference>
<dbReference type="Gene3D" id="1.20.272.40">
    <property type="match status" value="1"/>
</dbReference>
<evidence type="ECO:0000313" key="14">
    <source>
        <dbReference type="EMBL" id="SAM85809.1"/>
    </source>
</evidence>
<evidence type="ECO:0000313" key="15">
    <source>
        <dbReference type="EMBL" id="SYW79068.1"/>
    </source>
</evidence>
<name>A0A1K0HES5_9BASI</name>
<dbReference type="EMBL" id="LT558135">
    <property type="protein sequence ID" value="SAM85809.1"/>
    <property type="molecule type" value="Genomic_DNA"/>
</dbReference>
<dbReference type="OrthoDB" id="6692397at2759"/>
<dbReference type="GO" id="GO:0003724">
    <property type="term" value="F:RNA helicase activity"/>
    <property type="evidence" value="ECO:0007669"/>
    <property type="project" value="UniProtKB-EC"/>
</dbReference>
<evidence type="ECO:0000313" key="17">
    <source>
        <dbReference type="Proteomes" id="UP000658997"/>
    </source>
</evidence>
<feature type="region of interest" description="Disordered" evidence="11">
    <location>
        <begin position="61"/>
        <end position="93"/>
    </location>
</feature>
<keyword evidence="7" id="KW-0809">Transit peptide</keyword>
<protein>
    <recommendedName>
        <fullName evidence="10">ATP-dependent RNA helicase SUV3, mitochondrial</fullName>
        <ecNumber evidence="2">3.6.4.13</ecNumber>
    </recommendedName>
</protein>
<keyword evidence="8" id="KW-0496">Mitochondrion</keyword>
<evidence type="ECO:0000256" key="6">
    <source>
        <dbReference type="ARBA" id="ARBA00022840"/>
    </source>
</evidence>
<evidence type="ECO:0000256" key="8">
    <source>
        <dbReference type="ARBA" id="ARBA00023128"/>
    </source>
</evidence>
<dbReference type="EC" id="3.6.4.13" evidence="2"/>
<reference evidence="14" key="2">
    <citation type="submission" date="2016-04" db="EMBL/GenBank/DDBJ databases">
        <authorList>
            <person name="Evans L.H."/>
            <person name="Alamgir A."/>
            <person name="Owens N."/>
            <person name="Weber N.D."/>
            <person name="Virtaneva K."/>
            <person name="Barbian K."/>
            <person name="Babar A."/>
            <person name="Rosenke K."/>
        </authorList>
    </citation>
    <scope>NUCLEOTIDE SEQUENCE</scope>
    <source>
        <strain evidence="14">UB2112</strain>
    </source>
</reference>
<evidence type="ECO:0000256" key="5">
    <source>
        <dbReference type="ARBA" id="ARBA00022806"/>
    </source>
</evidence>
<evidence type="ECO:0000313" key="16">
    <source>
        <dbReference type="Proteomes" id="UP000179920"/>
    </source>
</evidence>
<reference evidence="15" key="3">
    <citation type="submission" date="2018-08" db="EMBL/GenBank/DDBJ databases">
        <authorList>
            <person name="Guldener U."/>
        </authorList>
    </citation>
    <scope>NUCLEOTIDE SEQUENCE</scope>
    <source>
        <strain evidence="15">UB2</strain>
    </source>
</reference>
<evidence type="ECO:0000256" key="1">
    <source>
        <dbReference type="ARBA" id="ARBA00004173"/>
    </source>
</evidence>
<keyword evidence="3" id="KW-0547">Nucleotide-binding</keyword>
<dbReference type="Pfam" id="PF12513">
    <property type="entry name" value="SUV3_C"/>
    <property type="match status" value="1"/>
</dbReference>
<keyword evidence="17" id="KW-1185">Reference proteome</keyword>
<evidence type="ECO:0000256" key="2">
    <source>
        <dbReference type="ARBA" id="ARBA00012552"/>
    </source>
</evidence>
<evidence type="ECO:0000256" key="7">
    <source>
        <dbReference type="ARBA" id="ARBA00022946"/>
    </source>
</evidence>
<organism evidence="14 16">
    <name type="scientific">Ustilago bromivora</name>
    <dbReference type="NCBI Taxonomy" id="307758"/>
    <lineage>
        <taxon>Eukaryota</taxon>
        <taxon>Fungi</taxon>
        <taxon>Dikarya</taxon>
        <taxon>Basidiomycota</taxon>
        <taxon>Ustilaginomycotina</taxon>
        <taxon>Ustilaginomycetes</taxon>
        <taxon>Ustilaginales</taxon>
        <taxon>Ustilaginaceae</taxon>
        <taxon>Ustilago</taxon>
    </lineage>
</organism>
<dbReference type="Pfam" id="PF22527">
    <property type="entry name" value="DEXQc_Suv3"/>
    <property type="match status" value="1"/>
</dbReference>
<keyword evidence="5 14" id="KW-0347">Helicase</keyword>
<dbReference type="CDD" id="cd18805">
    <property type="entry name" value="SF2_C_suv3"/>
    <property type="match status" value="1"/>
</dbReference>
<comment type="catalytic activity">
    <reaction evidence="9">
        <text>ATP + H2O = ADP + phosphate + H(+)</text>
        <dbReference type="Rhea" id="RHEA:13065"/>
        <dbReference type="ChEBI" id="CHEBI:15377"/>
        <dbReference type="ChEBI" id="CHEBI:15378"/>
        <dbReference type="ChEBI" id="CHEBI:30616"/>
        <dbReference type="ChEBI" id="CHEBI:43474"/>
        <dbReference type="ChEBI" id="CHEBI:456216"/>
        <dbReference type="EC" id="3.6.4.13"/>
    </reaction>
</comment>